<comment type="caution">
    <text evidence="1">The sequence shown here is derived from an EMBL/GenBank/DDBJ whole genome shotgun (WGS) entry which is preliminary data.</text>
</comment>
<gene>
    <name evidence="1" type="ORF">HRUBRA_02372</name>
</gene>
<evidence type="ECO:0000313" key="1">
    <source>
        <dbReference type="EMBL" id="KGE03042.1"/>
    </source>
</evidence>
<proteinExistence type="predicted"/>
<name>A0A095VNK5_9GAMM</name>
<dbReference type="EMBL" id="AUVB01000073">
    <property type="protein sequence ID" value="KGE03042.1"/>
    <property type="molecule type" value="Genomic_DNA"/>
</dbReference>
<reference evidence="1 2" key="1">
    <citation type="journal article" date="2014" name="Genome Announc.">
        <title>Genome Sequence of Gammaproteobacterial Pseudohaliea rubra Type Strain DSM 19751, Isolated from Coastal Seawater of the Mediterranean Sea.</title>
        <authorList>
            <person name="Spring S."/>
            <person name="Fiebig A."/>
            <person name="Riedel T."/>
            <person name="Goker M."/>
            <person name="Klenk H.P."/>
        </authorList>
    </citation>
    <scope>NUCLEOTIDE SEQUENCE [LARGE SCALE GENOMIC DNA]</scope>
    <source>
        <strain evidence="1 2">DSM 19751</strain>
    </source>
</reference>
<organism evidence="1 2">
    <name type="scientific">Pseudohaliea rubra DSM 19751</name>
    <dbReference type="NCBI Taxonomy" id="1265313"/>
    <lineage>
        <taxon>Bacteria</taxon>
        <taxon>Pseudomonadati</taxon>
        <taxon>Pseudomonadota</taxon>
        <taxon>Gammaproteobacteria</taxon>
        <taxon>Cellvibrionales</taxon>
        <taxon>Halieaceae</taxon>
        <taxon>Pseudohaliea</taxon>
    </lineage>
</organism>
<dbReference type="AlphaFoldDB" id="A0A095VNK5"/>
<dbReference type="STRING" id="1265313.HRUBRA_02372"/>
<sequence>MLIEGSGKPRQLVGEINEKLTESNFPYKVDLVLEADLAESYRDGVMREKIPLRR</sequence>
<accession>A0A095VNK5</accession>
<protein>
    <submittedName>
        <fullName evidence="1">Uncharacterized protein</fullName>
    </submittedName>
</protein>
<keyword evidence="2" id="KW-1185">Reference proteome</keyword>
<dbReference type="Proteomes" id="UP000029640">
    <property type="component" value="Unassembled WGS sequence"/>
</dbReference>
<evidence type="ECO:0000313" key="2">
    <source>
        <dbReference type="Proteomes" id="UP000029640"/>
    </source>
</evidence>
<dbReference type="HOGENOM" id="CLU_3044036_0_0_6"/>